<dbReference type="InterPro" id="IPR036286">
    <property type="entry name" value="LexA/Signal_pep-like_sf"/>
</dbReference>
<evidence type="ECO:0000256" key="10">
    <source>
        <dbReference type="ARBA" id="ARBA00023136"/>
    </source>
</evidence>
<dbReference type="FunFam" id="2.10.109.10:FF:000005">
    <property type="entry name" value="Mitochondrial inner membrane protease subunit"/>
    <property type="match status" value="1"/>
</dbReference>
<dbReference type="GO" id="GO:0004175">
    <property type="term" value="F:endopeptidase activity"/>
    <property type="evidence" value="ECO:0000318"/>
    <property type="project" value="GO_Central"/>
</dbReference>
<feature type="domain" description="Peptidase S26" evidence="12">
    <location>
        <begin position="10"/>
        <end position="97"/>
    </location>
</feature>
<organism evidence="13 14">
    <name type="scientific">Spinacia oleracea</name>
    <name type="common">Spinach</name>
    <dbReference type="NCBI Taxonomy" id="3562"/>
    <lineage>
        <taxon>Eukaryota</taxon>
        <taxon>Viridiplantae</taxon>
        <taxon>Streptophyta</taxon>
        <taxon>Embryophyta</taxon>
        <taxon>Tracheophyta</taxon>
        <taxon>Spermatophyta</taxon>
        <taxon>Magnoliopsida</taxon>
        <taxon>eudicotyledons</taxon>
        <taxon>Gunneridae</taxon>
        <taxon>Pentapetalae</taxon>
        <taxon>Caryophyllales</taxon>
        <taxon>Chenopodiaceae</taxon>
        <taxon>Chenopodioideae</taxon>
        <taxon>Anserineae</taxon>
        <taxon>Spinacia</taxon>
    </lineage>
</organism>
<evidence type="ECO:0000256" key="3">
    <source>
        <dbReference type="ARBA" id="ARBA00013650"/>
    </source>
</evidence>
<keyword evidence="9" id="KW-0496">Mitochondrion</keyword>
<dbReference type="GO" id="GO:0042720">
    <property type="term" value="C:mitochondrial inner membrane peptidase complex"/>
    <property type="evidence" value="ECO:0000318"/>
    <property type="project" value="GO_Central"/>
</dbReference>
<evidence type="ECO:0000313" key="13">
    <source>
        <dbReference type="Proteomes" id="UP000813463"/>
    </source>
</evidence>
<dbReference type="InterPro" id="IPR000223">
    <property type="entry name" value="Pept_S26A_signal_pept_1"/>
</dbReference>
<dbReference type="AlphaFoldDB" id="A0A9R0J5R3"/>
<keyword evidence="4" id="KW-0645">Protease</keyword>
<dbReference type="PANTHER" id="PTHR46041">
    <property type="entry name" value="MITOCHONDRIAL INNER MEMBRANE PROTEASE SUBUNIT 2"/>
    <property type="match status" value="1"/>
</dbReference>
<keyword evidence="10" id="KW-0472">Membrane</keyword>
<reference evidence="13" key="1">
    <citation type="journal article" date="2021" name="Nat. Commun.">
        <title>Genomic analyses provide insights into spinach domestication and the genetic basis of agronomic traits.</title>
        <authorList>
            <person name="Cai X."/>
            <person name="Sun X."/>
            <person name="Xu C."/>
            <person name="Sun H."/>
            <person name="Wang X."/>
            <person name="Ge C."/>
            <person name="Zhang Z."/>
            <person name="Wang Q."/>
            <person name="Fei Z."/>
            <person name="Jiao C."/>
            <person name="Wang Q."/>
        </authorList>
    </citation>
    <scope>NUCLEOTIDE SEQUENCE [LARGE SCALE GENOMIC DNA]</scope>
    <source>
        <strain evidence="13">cv. Varoflay</strain>
    </source>
</reference>
<sequence length="171" mass="18994">MASPKYWWGVAKKCFTVGLISLTVSDRCGSITPISGQSMSPTFNPEHSTFKDYVLVEKFCLMKCNFSHGDVIVFSSPSNHKEKHVKRIIAMPGDWLSTSDSYDTVKIPQGHCWVEGDNPASSADSRSYGPIPLGLAQGRVTHILWPPQRIGKVEKVVPEHRLSMTTRQTTS</sequence>
<name>A0A9R0J5R3_SPIOL</name>
<dbReference type="OrthoDB" id="9996127at2759"/>
<evidence type="ECO:0000256" key="9">
    <source>
        <dbReference type="ARBA" id="ARBA00023128"/>
    </source>
</evidence>
<protein>
    <recommendedName>
        <fullName evidence="3">Mitochondrial inner membrane protease subunit 2</fullName>
    </recommendedName>
</protein>
<evidence type="ECO:0000256" key="7">
    <source>
        <dbReference type="ARBA" id="ARBA00022801"/>
    </source>
</evidence>
<feature type="active site" evidence="11">
    <location>
        <position position="86"/>
    </location>
</feature>
<evidence type="ECO:0000256" key="4">
    <source>
        <dbReference type="ARBA" id="ARBA00022670"/>
    </source>
</evidence>
<evidence type="ECO:0000313" key="14">
    <source>
        <dbReference type="RefSeq" id="XP_021861882.1"/>
    </source>
</evidence>
<dbReference type="PANTHER" id="PTHR46041:SF2">
    <property type="entry name" value="MITOCHONDRIAL INNER MEMBRANE PROTEASE SUBUNIT 2"/>
    <property type="match status" value="1"/>
</dbReference>
<evidence type="ECO:0000256" key="2">
    <source>
        <dbReference type="ARBA" id="ARBA00007066"/>
    </source>
</evidence>
<proteinExistence type="inferred from homology"/>
<gene>
    <name evidence="14" type="primary">LOC110800864</name>
</gene>
<dbReference type="InterPro" id="IPR019533">
    <property type="entry name" value="Peptidase_S26"/>
</dbReference>
<reference evidence="14" key="2">
    <citation type="submission" date="2025-08" db="UniProtKB">
        <authorList>
            <consortium name="RefSeq"/>
        </authorList>
    </citation>
    <scope>IDENTIFICATION</scope>
    <source>
        <tissue evidence="14">Leaf</tissue>
    </source>
</reference>
<dbReference type="CDD" id="cd06530">
    <property type="entry name" value="S26_SPase_I"/>
    <property type="match status" value="1"/>
</dbReference>
<dbReference type="RefSeq" id="XP_021861882.1">
    <property type="nucleotide sequence ID" value="XM_022006190.2"/>
</dbReference>
<dbReference type="PRINTS" id="PR00727">
    <property type="entry name" value="LEADERPTASE"/>
</dbReference>
<dbReference type="GeneID" id="110800864"/>
<comment type="subcellular location">
    <subcellularLocation>
        <location evidence="1">Mitochondrion inner membrane</location>
        <topology evidence="1">Single-pass membrane protein</topology>
    </subcellularLocation>
</comment>
<keyword evidence="13" id="KW-1185">Reference proteome</keyword>
<feature type="active site" evidence="11">
    <location>
        <position position="38"/>
    </location>
</feature>
<accession>A0A9R0J5R3</accession>
<evidence type="ECO:0000256" key="8">
    <source>
        <dbReference type="ARBA" id="ARBA00022989"/>
    </source>
</evidence>
<comment type="similarity">
    <text evidence="2">Belongs to the peptidase S26 family. IMP2 subfamily.</text>
</comment>
<keyword evidence="6" id="KW-0999">Mitochondrion inner membrane</keyword>
<dbReference type="GO" id="GO:0006465">
    <property type="term" value="P:signal peptide processing"/>
    <property type="evidence" value="ECO:0007669"/>
    <property type="project" value="InterPro"/>
</dbReference>
<feature type="domain" description="Peptidase S26" evidence="12">
    <location>
        <begin position="104"/>
        <end position="145"/>
    </location>
</feature>
<dbReference type="GO" id="GO:0004252">
    <property type="term" value="F:serine-type endopeptidase activity"/>
    <property type="evidence" value="ECO:0007669"/>
    <property type="project" value="InterPro"/>
</dbReference>
<evidence type="ECO:0000256" key="11">
    <source>
        <dbReference type="PIRSR" id="PIRSR600223-1"/>
    </source>
</evidence>
<dbReference type="InterPro" id="IPR037730">
    <property type="entry name" value="IMP2"/>
</dbReference>
<dbReference type="Proteomes" id="UP000813463">
    <property type="component" value="Chromosome 2"/>
</dbReference>
<evidence type="ECO:0000256" key="5">
    <source>
        <dbReference type="ARBA" id="ARBA00022692"/>
    </source>
</evidence>
<evidence type="ECO:0000256" key="1">
    <source>
        <dbReference type="ARBA" id="ARBA00004434"/>
    </source>
</evidence>
<keyword evidence="8" id="KW-1133">Transmembrane helix</keyword>
<dbReference type="Gene3D" id="2.10.109.10">
    <property type="entry name" value="Umud Fragment, subunit A"/>
    <property type="match status" value="1"/>
</dbReference>
<dbReference type="Pfam" id="PF10502">
    <property type="entry name" value="Peptidase_S26"/>
    <property type="match status" value="2"/>
</dbReference>
<evidence type="ECO:0000259" key="12">
    <source>
        <dbReference type="Pfam" id="PF10502"/>
    </source>
</evidence>
<evidence type="ECO:0000256" key="6">
    <source>
        <dbReference type="ARBA" id="ARBA00022792"/>
    </source>
</evidence>
<dbReference type="NCBIfam" id="TIGR02227">
    <property type="entry name" value="sigpep_I_bact"/>
    <property type="match status" value="1"/>
</dbReference>
<dbReference type="KEGG" id="soe:110800864"/>
<dbReference type="SUPFAM" id="SSF51306">
    <property type="entry name" value="LexA/Signal peptidase"/>
    <property type="match status" value="1"/>
</dbReference>
<keyword evidence="7" id="KW-0378">Hydrolase</keyword>
<keyword evidence="5" id="KW-0812">Transmembrane</keyword>
<dbReference type="GO" id="GO:0006627">
    <property type="term" value="P:protein processing involved in protein targeting to mitochondrion"/>
    <property type="evidence" value="ECO:0000318"/>
    <property type="project" value="GO_Central"/>
</dbReference>